<feature type="compositionally biased region" description="Polar residues" evidence="1">
    <location>
        <begin position="10"/>
        <end position="33"/>
    </location>
</feature>
<feature type="region of interest" description="Disordered" evidence="1">
    <location>
        <begin position="1"/>
        <end position="33"/>
    </location>
</feature>
<sequence>MSSKDHSFQPFASTSTQQRMPLPSSTIALTSLV</sequence>
<name>W4FPG3_APHAT</name>
<accession>W4FPG3</accession>
<dbReference type="RefSeq" id="XP_009841795.1">
    <property type="nucleotide sequence ID" value="XM_009843493.1"/>
</dbReference>
<reference evidence="2" key="1">
    <citation type="submission" date="2013-12" db="EMBL/GenBank/DDBJ databases">
        <title>The Genome Sequence of Aphanomyces astaci APO3.</title>
        <authorList>
            <consortium name="The Broad Institute Genomics Platform"/>
            <person name="Russ C."/>
            <person name="Tyler B."/>
            <person name="van West P."/>
            <person name="Dieguez-Uribeondo J."/>
            <person name="Young S.K."/>
            <person name="Zeng Q."/>
            <person name="Gargeya S."/>
            <person name="Fitzgerald M."/>
            <person name="Abouelleil A."/>
            <person name="Alvarado L."/>
            <person name="Chapman S.B."/>
            <person name="Gainer-Dewar J."/>
            <person name="Goldberg J."/>
            <person name="Griggs A."/>
            <person name="Gujja S."/>
            <person name="Hansen M."/>
            <person name="Howarth C."/>
            <person name="Imamovic A."/>
            <person name="Ireland A."/>
            <person name="Larimer J."/>
            <person name="McCowan C."/>
            <person name="Murphy C."/>
            <person name="Pearson M."/>
            <person name="Poon T.W."/>
            <person name="Priest M."/>
            <person name="Roberts A."/>
            <person name="Saif S."/>
            <person name="Shea T."/>
            <person name="Sykes S."/>
            <person name="Wortman J."/>
            <person name="Nusbaum C."/>
            <person name="Birren B."/>
        </authorList>
    </citation>
    <scope>NUCLEOTIDE SEQUENCE [LARGE SCALE GENOMIC DNA]</scope>
    <source>
        <strain evidence="2">APO3</strain>
    </source>
</reference>
<dbReference type="GeneID" id="20817386"/>
<dbReference type="EMBL" id="KI913182">
    <property type="protein sequence ID" value="ETV68841.1"/>
    <property type="molecule type" value="Genomic_DNA"/>
</dbReference>
<dbReference type="AlphaFoldDB" id="W4FPG3"/>
<dbReference type="VEuPathDB" id="FungiDB:H257_15390"/>
<organism evidence="2">
    <name type="scientific">Aphanomyces astaci</name>
    <name type="common">Crayfish plague agent</name>
    <dbReference type="NCBI Taxonomy" id="112090"/>
    <lineage>
        <taxon>Eukaryota</taxon>
        <taxon>Sar</taxon>
        <taxon>Stramenopiles</taxon>
        <taxon>Oomycota</taxon>
        <taxon>Saprolegniomycetes</taxon>
        <taxon>Saprolegniales</taxon>
        <taxon>Verrucalvaceae</taxon>
        <taxon>Aphanomyces</taxon>
    </lineage>
</organism>
<protein>
    <submittedName>
        <fullName evidence="2">Uncharacterized protein</fullName>
    </submittedName>
</protein>
<proteinExistence type="predicted"/>
<evidence type="ECO:0000313" key="2">
    <source>
        <dbReference type="EMBL" id="ETV68841.1"/>
    </source>
</evidence>
<gene>
    <name evidence="2" type="ORF">H257_15390</name>
</gene>
<evidence type="ECO:0000256" key="1">
    <source>
        <dbReference type="SAM" id="MobiDB-lite"/>
    </source>
</evidence>